<evidence type="ECO:0000256" key="3">
    <source>
        <dbReference type="ARBA" id="ARBA00022448"/>
    </source>
</evidence>
<feature type="transmembrane region" description="Helical" evidence="12">
    <location>
        <begin position="667"/>
        <end position="689"/>
    </location>
</feature>
<dbReference type="InterPro" id="IPR053958">
    <property type="entry name" value="HMGCR/SNAP/NPC1-like_SSD"/>
</dbReference>
<dbReference type="Pfam" id="PF22314">
    <property type="entry name" value="NPC1_MLD"/>
    <property type="match status" value="1"/>
</dbReference>
<evidence type="ECO:0000256" key="9">
    <source>
        <dbReference type="ARBA" id="ARBA00023136"/>
    </source>
</evidence>
<dbReference type="FunFam" id="1.20.1640.10:FF:000008">
    <property type="entry name" value="NPC intracellular cholesterol transporter 1"/>
    <property type="match status" value="1"/>
</dbReference>
<dbReference type="InterPro" id="IPR000731">
    <property type="entry name" value="SSD"/>
</dbReference>
<keyword evidence="4 12" id="KW-0812">Transmembrane</keyword>
<keyword evidence="11" id="KW-0325">Glycoprotein</keyword>
<keyword evidence="16" id="KW-1185">Reference proteome</keyword>
<sequence>MRWKDPILWLSLASVSSLANAAKEPDLTKIHEAGRCAIRGQCGKQSLFGSELPCPDNGPAEEPEPELRKDLIALCGGEWAESKVCCDADQLKALKSNLGTANGLISTCPACKKNFYDLFCTFTCSPDQSLFVNVTDTAPKGDKFLVTELDQLISDEFGGGFYNSCKDVKLGATGGKAMDLLGGGAKNYTRFLKFLGDKKPFGSPFQINFPRPDKSFEDMETILDEAISCNTTDKAYRCACVDCEGACPQLPEVTEAEECTVGLLPCLSFAVVIVYSVFIALLVLAVSGHVAAAKRRKSKNERLQLLQDASPSDDEDEGDIVHNAAVMDRPTKPYIVNTYCDRIFSHLGRICSKFPAITIVTSVVIVGLLSLGWLRFAVETDPVKLWVAPNSAAATEKEFFDSNFGPFFRTQQAFLVNDTTDAGPAPVVDYNNLAWWFDVERRIRVQKSLGNGYTLKDVCYNPTGEACVVQSVSGYFTSTGGDLSDWEEQINKCASSPGDVECLPEFQLPLPAERLLGGYNRTSQPATDATALVTTWVVTNFNPGDPGLEKAEEWEESAKRLLKDIQGEAAERGLRLSFSTEISLEEELNKNTNTDAKIVVISYVVMFIYASLALGSTTVTLGTILRNPLGALVQSKFMLGIVGILIVLMSVAASVGLFAAAGVKATLIIAEVIPFLVLAVGVDNIFLIVHEFERVNISHADESVPDRVARALGRMGPSILLSATTETVAFALGAAVGMPAVRNFAAYAAGAVFINALLQVTMFISVLALNQQRVEDGRLDCVPCVKLSRSHSVHHMPNGYGGAPFSGVDEEGWLSRFIRKYYAPAILGNKTRVAIITIFLGFFAAGIGLLPAVELGLDQRIALPSDSYLINYFNDLDAYFDQGAPVYFVTKDLNVTERDHQQDLCARFTTCKEYSLANILEQERKRPEVSYISDATASWIDDFFQWLNPELDQCCVDGSKTCFENRNPPWNSTLFGMPEGEEFAVYAKRWLKAPTGEDCPYGGAAAYGDAVVVDSGRLTIPASHFRTTHTPLKTQADFINAYASARRIAADISSRHDIEVFPYSKFYIFFDQYSTIVQLSTALVGAALAFILAISSLLLGSLLTGLVVTITVIMTVIDILGTMALAGVSLNAVSLVNIIICVGIAVEFCAHIARAFTIPSASILERAQSKFRGKEARAWAALVNVGGSVFSGITVTKLLGVIVLAFTRSKIFEIYYFRVWLALVLWAALHALVFLPVALSLFGGRGYVDPESDGGLEQDLASRRYRALLPDDEYDSDDY</sequence>
<dbReference type="PROSITE" id="PS50156">
    <property type="entry name" value="SSD"/>
    <property type="match status" value="1"/>
</dbReference>
<dbReference type="SUPFAM" id="SSF82866">
    <property type="entry name" value="Multidrug efflux transporter AcrB transmembrane domain"/>
    <property type="match status" value="2"/>
</dbReference>
<feature type="chain" id="PRO_5025623845" description="SSD domain-containing protein" evidence="13">
    <location>
        <begin position="22"/>
        <end position="1279"/>
    </location>
</feature>
<dbReference type="InterPro" id="IPR032190">
    <property type="entry name" value="NPC1_N"/>
</dbReference>
<evidence type="ECO:0000256" key="4">
    <source>
        <dbReference type="ARBA" id="ARBA00022692"/>
    </source>
</evidence>
<feature type="transmembrane region" description="Helical" evidence="12">
    <location>
        <begin position="267"/>
        <end position="292"/>
    </location>
</feature>
<reference evidence="15" key="1">
    <citation type="journal article" date="2020" name="Stud. Mycol.">
        <title>101 Dothideomycetes genomes: a test case for predicting lifestyles and emergence of pathogens.</title>
        <authorList>
            <person name="Haridas S."/>
            <person name="Albert R."/>
            <person name="Binder M."/>
            <person name="Bloem J."/>
            <person name="Labutti K."/>
            <person name="Salamov A."/>
            <person name="Andreopoulos B."/>
            <person name="Baker S."/>
            <person name="Barry K."/>
            <person name="Bills G."/>
            <person name="Bluhm B."/>
            <person name="Cannon C."/>
            <person name="Castanera R."/>
            <person name="Culley D."/>
            <person name="Daum C."/>
            <person name="Ezra D."/>
            <person name="Gonzalez J."/>
            <person name="Henrissat B."/>
            <person name="Kuo A."/>
            <person name="Liang C."/>
            <person name="Lipzen A."/>
            <person name="Lutzoni F."/>
            <person name="Magnuson J."/>
            <person name="Mondo S."/>
            <person name="Nolan M."/>
            <person name="Ohm R."/>
            <person name="Pangilinan J."/>
            <person name="Park H.-J."/>
            <person name="Ramirez L."/>
            <person name="Alfaro M."/>
            <person name="Sun H."/>
            <person name="Tritt A."/>
            <person name="Yoshinaga Y."/>
            <person name="Zwiers L.-H."/>
            <person name="Turgeon B."/>
            <person name="Goodwin S."/>
            <person name="Spatafora J."/>
            <person name="Crous P."/>
            <person name="Grigoriev I."/>
        </authorList>
    </citation>
    <scope>NUCLEOTIDE SEQUENCE</scope>
    <source>
        <strain evidence="15">ATCC 36951</strain>
    </source>
</reference>
<dbReference type="Proteomes" id="UP000799537">
    <property type="component" value="Unassembled WGS sequence"/>
</dbReference>
<keyword evidence="7" id="KW-0445">Lipid transport</keyword>
<feature type="domain" description="SSD" evidence="14">
    <location>
        <begin position="595"/>
        <end position="769"/>
    </location>
</feature>
<evidence type="ECO:0000313" key="16">
    <source>
        <dbReference type="Proteomes" id="UP000799537"/>
    </source>
</evidence>
<proteinExistence type="inferred from homology"/>
<keyword evidence="3" id="KW-0813">Transport</keyword>
<feature type="transmembrane region" description="Helical" evidence="12">
    <location>
        <begin position="1076"/>
        <end position="1099"/>
    </location>
</feature>
<comment type="subcellular location">
    <subcellularLocation>
        <location evidence="1">Endomembrane system</location>
        <topology evidence="1">Multi-pass membrane protein</topology>
    </subcellularLocation>
</comment>
<evidence type="ECO:0000256" key="1">
    <source>
        <dbReference type="ARBA" id="ARBA00004127"/>
    </source>
</evidence>
<evidence type="ECO:0000259" key="14">
    <source>
        <dbReference type="PROSITE" id="PS50156"/>
    </source>
</evidence>
<evidence type="ECO:0000256" key="12">
    <source>
        <dbReference type="SAM" id="Phobius"/>
    </source>
</evidence>
<evidence type="ECO:0000256" key="5">
    <source>
        <dbReference type="ARBA" id="ARBA00022729"/>
    </source>
</evidence>
<evidence type="ECO:0000256" key="7">
    <source>
        <dbReference type="ARBA" id="ARBA00023055"/>
    </source>
</evidence>
<evidence type="ECO:0000256" key="11">
    <source>
        <dbReference type="ARBA" id="ARBA00023180"/>
    </source>
</evidence>
<feature type="signal peptide" evidence="13">
    <location>
        <begin position="1"/>
        <end position="21"/>
    </location>
</feature>
<dbReference type="AlphaFoldDB" id="A0A6A6CZ86"/>
<evidence type="ECO:0000256" key="10">
    <source>
        <dbReference type="ARBA" id="ARBA00023157"/>
    </source>
</evidence>
<name>A0A6A6CZ86_ZASCE</name>
<dbReference type="GeneID" id="54557720"/>
<keyword evidence="5 13" id="KW-0732">Signal</keyword>
<keyword evidence="8" id="KW-0443">Lipid metabolism</keyword>
<dbReference type="GO" id="GO:0006629">
    <property type="term" value="P:lipid metabolic process"/>
    <property type="evidence" value="ECO:0007669"/>
    <property type="project" value="UniProtKB-KW"/>
</dbReference>
<dbReference type="RefSeq" id="XP_033672091.1">
    <property type="nucleotide sequence ID" value="XM_033804448.1"/>
</dbReference>
<evidence type="ECO:0000256" key="13">
    <source>
        <dbReference type="SAM" id="SignalP"/>
    </source>
</evidence>
<feature type="transmembrane region" description="Helical" evidence="12">
    <location>
        <begin position="833"/>
        <end position="853"/>
    </location>
</feature>
<evidence type="ECO:0000256" key="8">
    <source>
        <dbReference type="ARBA" id="ARBA00023098"/>
    </source>
</evidence>
<dbReference type="InterPro" id="IPR053956">
    <property type="entry name" value="NPC1_MLD"/>
</dbReference>
<keyword evidence="6 12" id="KW-1133">Transmembrane helix</keyword>
<feature type="transmembrane region" description="Helical" evidence="12">
    <location>
        <begin position="600"/>
        <end position="625"/>
    </location>
</feature>
<dbReference type="GO" id="GO:0016020">
    <property type="term" value="C:membrane"/>
    <property type="evidence" value="ECO:0007669"/>
    <property type="project" value="TreeGrafter"/>
</dbReference>
<dbReference type="Pfam" id="PF16414">
    <property type="entry name" value="NPC1_N"/>
    <property type="match status" value="1"/>
</dbReference>
<feature type="transmembrane region" description="Helical" evidence="12">
    <location>
        <begin position="1219"/>
        <end position="1242"/>
    </location>
</feature>
<dbReference type="PANTHER" id="PTHR45727">
    <property type="entry name" value="NPC INTRACELLULAR CHOLESTEROL TRANSPORTER 1"/>
    <property type="match status" value="1"/>
</dbReference>
<dbReference type="OrthoDB" id="6510177at2759"/>
<dbReference type="EMBL" id="ML993583">
    <property type="protein sequence ID" value="KAF2171202.1"/>
    <property type="molecule type" value="Genomic_DNA"/>
</dbReference>
<dbReference type="FunFam" id="1.20.1640.10:FF:000029">
    <property type="entry name" value="Putative Patched sphingolipid transporter"/>
    <property type="match status" value="1"/>
</dbReference>
<evidence type="ECO:0000313" key="15">
    <source>
        <dbReference type="EMBL" id="KAF2171202.1"/>
    </source>
</evidence>
<accession>A0A6A6CZ86</accession>
<protein>
    <recommendedName>
        <fullName evidence="14">SSD domain-containing protein</fullName>
    </recommendedName>
</protein>
<dbReference type="GO" id="GO:0015918">
    <property type="term" value="P:sterol transport"/>
    <property type="evidence" value="ECO:0007669"/>
    <property type="project" value="UniProtKB-ARBA"/>
</dbReference>
<feature type="transmembrane region" description="Helical" evidence="12">
    <location>
        <begin position="1134"/>
        <end position="1157"/>
    </location>
</feature>
<gene>
    <name evidence="15" type="ORF">M409DRAFT_18319</name>
</gene>
<dbReference type="PANTHER" id="PTHR45727:SF2">
    <property type="entry name" value="NPC INTRACELLULAR CHOLESTEROL TRANSPORTER 1"/>
    <property type="match status" value="1"/>
</dbReference>
<keyword evidence="9 12" id="KW-0472">Membrane</keyword>
<feature type="transmembrane region" description="Helical" evidence="12">
    <location>
        <begin position="637"/>
        <end position="661"/>
    </location>
</feature>
<comment type="similarity">
    <text evidence="2">Belongs to the patched family.</text>
</comment>
<dbReference type="GO" id="GO:0032934">
    <property type="term" value="F:sterol binding"/>
    <property type="evidence" value="ECO:0007669"/>
    <property type="project" value="TreeGrafter"/>
</dbReference>
<dbReference type="GO" id="GO:0012505">
    <property type="term" value="C:endomembrane system"/>
    <property type="evidence" value="ECO:0007669"/>
    <property type="project" value="UniProtKB-SubCell"/>
</dbReference>
<feature type="transmembrane region" description="Helical" evidence="12">
    <location>
        <begin position="1178"/>
        <end position="1207"/>
    </location>
</feature>
<evidence type="ECO:0000256" key="6">
    <source>
        <dbReference type="ARBA" id="ARBA00022989"/>
    </source>
</evidence>
<dbReference type="Gene3D" id="1.20.1640.10">
    <property type="entry name" value="Multidrug efflux transporter AcrB transmembrane domain"/>
    <property type="match status" value="2"/>
</dbReference>
<keyword evidence="10" id="KW-1015">Disulfide bond</keyword>
<feature type="transmembrane region" description="Helical" evidence="12">
    <location>
        <begin position="1106"/>
        <end position="1128"/>
    </location>
</feature>
<dbReference type="Pfam" id="PF12349">
    <property type="entry name" value="Sterol-sensing"/>
    <property type="match status" value="1"/>
</dbReference>
<organism evidence="15 16">
    <name type="scientific">Zasmidium cellare ATCC 36951</name>
    <dbReference type="NCBI Taxonomy" id="1080233"/>
    <lineage>
        <taxon>Eukaryota</taxon>
        <taxon>Fungi</taxon>
        <taxon>Dikarya</taxon>
        <taxon>Ascomycota</taxon>
        <taxon>Pezizomycotina</taxon>
        <taxon>Dothideomycetes</taxon>
        <taxon>Dothideomycetidae</taxon>
        <taxon>Mycosphaerellales</taxon>
        <taxon>Mycosphaerellaceae</taxon>
        <taxon>Zasmidium</taxon>
    </lineage>
</organism>
<evidence type="ECO:0000256" key="2">
    <source>
        <dbReference type="ARBA" id="ARBA00005585"/>
    </source>
</evidence>
<feature type="transmembrane region" description="Helical" evidence="12">
    <location>
        <begin position="744"/>
        <end position="769"/>
    </location>
</feature>